<dbReference type="EMBL" id="QSTD01000004">
    <property type="protein sequence ID" value="RGM29690.1"/>
    <property type="molecule type" value="Genomic_DNA"/>
</dbReference>
<reference evidence="2 3" key="1">
    <citation type="submission" date="2018-08" db="EMBL/GenBank/DDBJ databases">
        <title>A genome reference for cultivated species of the human gut microbiota.</title>
        <authorList>
            <person name="Zou Y."/>
            <person name="Xue W."/>
            <person name="Luo G."/>
        </authorList>
    </citation>
    <scope>NUCLEOTIDE SEQUENCE [LARGE SCALE GENOMIC DNA]</scope>
    <source>
        <strain evidence="2 3">OM08-17AT</strain>
    </source>
</reference>
<dbReference type="Proteomes" id="UP000261016">
    <property type="component" value="Unassembled WGS sequence"/>
</dbReference>
<dbReference type="Pfam" id="PF18928">
    <property type="entry name" value="DUF5677"/>
    <property type="match status" value="1"/>
</dbReference>
<sequence length="279" mass="33136">MEELFFKGEDVIKVINEVEKYITKDLNTIDDLQSFNESHIYLAVYDISHTFYLNYIDINNCVTISSARTLSRKLYELLLYLKYILESKSESSKRAERYFAYNAYKETDLVLTNAKDGDFSQQEMIVLEDRFDSLKKSYIKTFSNSKLKVNEVRDIAKWYMEKSTDDKKIGKIELLSEYLNMGYYYQHIYRSFSVDVHSIGNNKKKTINILGVNSSISNGEIEIYEQKEPLSSEIELSSFTNYIVAKFIELCYEFTNNIDFWFGYKQPFEEYYNNKWNHK</sequence>
<dbReference type="InterPro" id="IPR043733">
    <property type="entry name" value="DUF5677"/>
</dbReference>
<protein>
    <submittedName>
        <fullName evidence="2">Uncharacterized protein</fullName>
    </submittedName>
</protein>
<organism evidence="2 3">
    <name type="scientific">Staphylococcus warneri</name>
    <dbReference type="NCBI Taxonomy" id="1292"/>
    <lineage>
        <taxon>Bacteria</taxon>
        <taxon>Bacillati</taxon>
        <taxon>Bacillota</taxon>
        <taxon>Bacilli</taxon>
        <taxon>Bacillales</taxon>
        <taxon>Staphylococcaceae</taxon>
        <taxon>Staphylococcus</taxon>
    </lineage>
</organism>
<name>A0A5F0U1J1_STAWA</name>
<comment type="caution">
    <text evidence="2">The sequence shown here is derived from an EMBL/GenBank/DDBJ whole genome shotgun (WGS) entry which is preliminary data.</text>
</comment>
<evidence type="ECO:0000313" key="3">
    <source>
        <dbReference type="Proteomes" id="UP000261016"/>
    </source>
</evidence>
<dbReference type="Proteomes" id="UP000481807">
    <property type="component" value="Unassembled WGS sequence"/>
</dbReference>
<gene>
    <name evidence="1" type="ORF">D3Z30_08905</name>
    <name evidence="2" type="ORF">DXC19_08715</name>
</gene>
<dbReference type="EMBL" id="QXWP01000004">
    <property type="protein sequence ID" value="NBH31099.1"/>
    <property type="molecule type" value="Genomic_DNA"/>
</dbReference>
<reference evidence="1 4" key="2">
    <citation type="submission" date="2018-08" db="EMBL/GenBank/DDBJ databases">
        <title>Murine metabolic-syndrome-specific gut microbial biobank.</title>
        <authorList>
            <person name="Liu C."/>
        </authorList>
    </citation>
    <scope>NUCLEOTIDE SEQUENCE [LARGE SCALE GENOMIC DNA]</scope>
    <source>
        <strain evidence="1 4">1XD21-27</strain>
    </source>
</reference>
<proteinExistence type="predicted"/>
<dbReference type="RefSeq" id="WP_002467313.1">
    <property type="nucleotide sequence ID" value="NZ_CABMFV010000004.1"/>
</dbReference>
<dbReference type="AlphaFoldDB" id="A0A5F0U1J1"/>
<evidence type="ECO:0000313" key="2">
    <source>
        <dbReference type="EMBL" id="RGM29690.1"/>
    </source>
</evidence>
<accession>A0A5F0U1J1</accession>
<evidence type="ECO:0000313" key="4">
    <source>
        <dbReference type="Proteomes" id="UP000481807"/>
    </source>
</evidence>
<evidence type="ECO:0000313" key="1">
    <source>
        <dbReference type="EMBL" id="NBH31099.1"/>
    </source>
</evidence>